<dbReference type="SUPFAM" id="SSF51120">
    <property type="entry name" value="beta-Roll"/>
    <property type="match status" value="1"/>
</dbReference>
<keyword evidence="4" id="KW-1185">Reference proteome</keyword>
<dbReference type="InterPro" id="IPR001343">
    <property type="entry name" value="Hemolysn_Ca-bd"/>
</dbReference>
<dbReference type="PANTHER" id="PTHR38340">
    <property type="entry name" value="S-LAYER PROTEIN"/>
    <property type="match status" value="1"/>
</dbReference>
<dbReference type="Pfam" id="PF00353">
    <property type="entry name" value="HemolysinCabind"/>
    <property type="match status" value="1"/>
</dbReference>
<evidence type="ECO:0000256" key="1">
    <source>
        <dbReference type="ARBA" id="ARBA00004613"/>
    </source>
</evidence>
<sequence length="273" mass="29012">MVYEIDRNGTLTLVDQETPGRDDPWGSPEALEVFTEGGNHYLAAGGYGNALAVFQISNGGALTEVEELTPPNSAPLGRVYDIEAQDIDGKQFLFASTGAVDELRSLRFVAEDDTISGNRNDNIRRGDSGDDLLLGRDGNDRMYGGAGADRLIGHDGNDVMDGGSGNDRLIGGNGLDRLTDGAGADRMTGGPGLVQDVFIFVQDRRRDVITDYQDGLDKIDLTAFGDTLGFTDLVIAQKGANVTLAVMGETILVKGADGPLSQFDLDQGDFIFA</sequence>
<name>A0ABY2XCY1_9RHOB</name>
<evidence type="ECO:0000256" key="2">
    <source>
        <dbReference type="ARBA" id="ARBA00022525"/>
    </source>
</evidence>
<organism evidence="3 4">
    <name type="scientific">Arenibacterium halophilum</name>
    <dbReference type="NCBI Taxonomy" id="2583821"/>
    <lineage>
        <taxon>Bacteria</taxon>
        <taxon>Pseudomonadati</taxon>
        <taxon>Pseudomonadota</taxon>
        <taxon>Alphaproteobacteria</taxon>
        <taxon>Rhodobacterales</taxon>
        <taxon>Paracoccaceae</taxon>
        <taxon>Arenibacterium</taxon>
    </lineage>
</organism>
<dbReference type="EMBL" id="VCPC01000002">
    <property type="protein sequence ID" value="TMV13714.1"/>
    <property type="molecule type" value="Genomic_DNA"/>
</dbReference>
<dbReference type="InterPro" id="IPR050557">
    <property type="entry name" value="RTX_toxin/Mannuronan_C5-epim"/>
</dbReference>
<dbReference type="Proteomes" id="UP001191082">
    <property type="component" value="Unassembled WGS sequence"/>
</dbReference>
<keyword evidence="2" id="KW-0964">Secreted</keyword>
<comment type="subcellular location">
    <subcellularLocation>
        <location evidence="1">Secreted</location>
    </subcellularLocation>
</comment>
<gene>
    <name evidence="3" type="ORF">FGK64_08710</name>
</gene>
<dbReference type="InterPro" id="IPR011049">
    <property type="entry name" value="Serralysin-like_metalloprot_C"/>
</dbReference>
<evidence type="ECO:0000313" key="3">
    <source>
        <dbReference type="EMBL" id="TMV13714.1"/>
    </source>
</evidence>
<dbReference type="Gene3D" id="2.150.10.10">
    <property type="entry name" value="Serralysin-like metalloprotease, C-terminal"/>
    <property type="match status" value="2"/>
</dbReference>
<proteinExistence type="predicted"/>
<dbReference type="PRINTS" id="PR00313">
    <property type="entry name" value="CABNDNGRPT"/>
</dbReference>
<evidence type="ECO:0008006" key="5">
    <source>
        <dbReference type="Google" id="ProtNLM"/>
    </source>
</evidence>
<reference evidence="3 4" key="1">
    <citation type="submission" date="2019-05" db="EMBL/GenBank/DDBJ databases">
        <title>Marivita sp. nov. isolated from sea sediment.</title>
        <authorList>
            <person name="Kim W."/>
        </authorList>
    </citation>
    <scope>NUCLEOTIDE SEQUENCE [LARGE SCALE GENOMIC DNA]</scope>
    <source>
        <strain evidence="3 4">CAU 1492</strain>
    </source>
</reference>
<evidence type="ECO:0000313" key="4">
    <source>
        <dbReference type="Proteomes" id="UP001191082"/>
    </source>
</evidence>
<dbReference type="PANTHER" id="PTHR38340:SF1">
    <property type="entry name" value="S-LAYER PROTEIN"/>
    <property type="match status" value="1"/>
</dbReference>
<protein>
    <recommendedName>
        <fullName evidence="5">Hemolysin-type calcium-binding repeat-containing protein</fullName>
    </recommendedName>
</protein>
<accession>A0ABY2XCY1</accession>
<comment type="caution">
    <text evidence="3">The sequence shown here is derived from an EMBL/GenBank/DDBJ whole genome shotgun (WGS) entry which is preliminary data.</text>
</comment>